<dbReference type="EMBL" id="CM003380">
    <property type="protein sequence ID" value="KOM55640.1"/>
    <property type="molecule type" value="Genomic_DNA"/>
</dbReference>
<proteinExistence type="predicted"/>
<sequence>MVEGGLPVVPSIRFPGVNAEFGTLKQIWDICRTLKRISKSVDGYRHPLKGTQQHPTHAQHPAHSSTQHTHNTQHIDNTCSQRTLTKMRNWGKRKIGNWEKRKMIIREEERK</sequence>
<feature type="compositionally biased region" description="Low complexity" evidence="1">
    <location>
        <begin position="51"/>
        <end position="74"/>
    </location>
</feature>
<protein>
    <submittedName>
        <fullName evidence="2">Uncharacterized protein</fullName>
    </submittedName>
</protein>
<feature type="compositionally biased region" description="Polar residues" evidence="1">
    <location>
        <begin position="75"/>
        <end position="86"/>
    </location>
</feature>
<reference evidence="3" key="1">
    <citation type="journal article" date="2015" name="Proc. Natl. Acad. Sci. U.S.A.">
        <title>Genome sequencing of adzuki bean (Vigna angularis) provides insight into high starch and low fat accumulation and domestication.</title>
        <authorList>
            <person name="Yang K."/>
            <person name="Tian Z."/>
            <person name="Chen C."/>
            <person name="Luo L."/>
            <person name="Zhao B."/>
            <person name="Wang Z."/>
            <person name="Yu L."/>
            <person name="Li Y."/>
            <person name="Sun Y."/>
            <person name="Li W."/>
            <person name="Chen Y."/>
            <person name="Li Y."/>
            <person name="Zhang Y."/>
            <person name="Ai D."/>
            <person name="Zhao J."/>
            <person name="Shang C."/>
            <person name="Ma Y."/>
            <person name="Wu B."/>
            <person name="Wang M."/>
            <person name="Gao L."/>
            <person name="Sun D."/>
            <person name="Zhang P."/>
            <person name="Guo F."/>
            <person name="Wang W."/>
            <person name="Li Y."/>
            <person name="Wang J."/>
            <person name="Varshney R.K."/>
            <person name="Wang J."/>
            <person name="Ling H.Q."/>
            <person name="Wan P."/>
        </authorList>
    </citation>
    <scope>NUCLEOTIDE SEQUENCE</scope>
    <source>
        <strain evidence="3">cv. Jingnong 6</strain>
    </source>
</reference>
<evidence type="ECO:0000313" key="2">
    <source>
        <dbReference type="EMBL" id="KOM55640.1"/>
    </source>
</evidence>
<organism evidence="2 3">
    <name type="scientific">Phaseolus angularis</name>
    <name type="common">Azuki bean</name>
    <name type="synonym">Vigna angularis</name>
    <dbReference type="NCBI Taxonomy" id="3914"/>
    <lineage>
        <taxon>Eukaryota</taxon>
        <taxon>Viridiplantae</taxon>
        <taxon>Streptophyta</taxon>
        <taxon>Embryophyta</taxon>
        <taxon>Tracheophyta</taxon>
        <taxon>Spermatophyta</taxon>
        <taxon>Magnoliopsida</taxon>
        <taxon>eudicotyledons</taxon>
        <taxon>Gunneridae</taxon>
        <taxon>Pentapetalae</taxon>
        <taxon>rosids</taxon>
        <taxon>fabids</taxon>
        <taxon>Fabales</taxon>
        <taxon>Fabaceae</taxon>
        <taxon>Papilionoideae</taxon>
        <taxon>50 kb inversion clade</taxon>
        <taxon>NPAAA clade</taxon>
        <taxon>indigoferoid/millettioid clade</taxon>
        <taxon>Phaseoleae</taxon>
        <taxon>Vigna</taxon>
    </lineage>
</organism>
<dbReference type="Proteomes" id="UP000053144">
    <property type="component" value="Chromosome 10"/>
</dbReference>
<dbReference type="Gramene" id="KOM55640">
    <property type="protein sequence ID" value="KOM55640"/>
    <property type="gene ID" value="LR48_Vigan10g153200"/>
</dbReference>
<evidence type="ECO:0000313" key="3">
    <source>
        <dbReference type="Proteomes" id="UP000053144"/>
    </source>
</evidence>
<accession>A0A0L9VKR1</accession>
<gene>
    <name evidence="2" type="ORF">LR48_Vigan10g153200</name>
</gene>
<evidence type="ECO:0000256" key="1">
    <source>
        <dbReference type="SAM" id="MobiDB-lite"/>
    </source>
</evidence>
<feature type="region of interest" description="Disordered" evidence="1">
    <location>
        <begin position="45"/>
        <end position="86"/>
    </location>
</feature>
<name>A0A0L9VKR1_PHAAN</name>
<dbReference type="AlphaFoldDB" id="A0A0L9VKR1"/>